<dbReference type="InterPro" id="IPR043502">
    <property type="entry name" value="DNA/RNA_pol_sf"/>
</dbReference>
<dbReference type="Gene3D" id="1.10.150.20">
    <property type="entry name" value="5' to 3' exonuclease, C-terminal subdomain"/>
    <property type="match status" value="1"/>
</dbReference>
<gene>
    <name evidence="5" type="ORF">HDA36_002386</name>
</gene>
<dbReference type="InterPro" id="IPR002298">
    <property type="entry name" value="DNA_polymerase_A"/>
</dbReference>
<dbReference type="EMBL" id="JACHDB010000001">
    <property type="protein sequence ID" value="MBB5432302.1"/>
    <property type="molecule type" value="Genomic_DNA"/>
</dbReference>
<keyword evidence="2" id="KW-0235">DNA replication</keyword>
<dbReference type="GO" id="GO:0003887">
    <property type="term" value="F:DNA-directed DNA polymerase activity"/>
    <property type="evidence" value="ECO:0007669"/>
    <property type="project" value="UniProtKB-EC"/>
</dbReference>
<dbReference type="RefSeq" id="WP_184391885.1">
    <property type="nucleotide sequence ID" value="NZ_BAAAJD010000042.1"/>
</dbReference>
<comment type="caution">
    <text evidence="5">The sequence shown here is derived from an EMBL/GenBank/DDBJ whole genome shotgun (WGS) entry which is preliminary data.</text>
</comment>
<comment type="catalytic activity">
    <reaction evidence="3">
        <text>DNA(n) + a 2'-deoxyribonucleoside 5'-triphosphate = DNA(n+1) + diphosphate</text>
        <dbReference type="Rhea" id="RHEA:22508"/>
        <dbReference type="Rhea" id="RHEA-COMP:17339"/>
        <dbReference type="Rhea" id="RHEA-COMP:17340"/>
        <dbReference type="ChEBI" id="CHEBI:33019"/>
        <dbReference type="ChEBI" id="CHEBI:61560"/>
        <dbReference type="ChEBI" id="CHEBI:173112"/>
        <dbReference type="EC" id="2.7.7.7"/>
    </reaction>
</comment>
<dbReference type="Proteomes" id="UP000572635">
    <property type="component" value="Unassembled WGS sequence"/>
</dbReference>
<dbReference type="GO" id="GO:0003677">
    <property type="term" value="F:DNA binding"/>
    <property type="evidence" value="ECO:0007669"/>
    <property type="project" value="InterPro"/>
</dbReference>
<dbReference type="InterPro" id="IPR001098">
    <property type="entry name" value="DNA-dir_DNA_pol_A_palm_dom"/>
</dbReference>
<dbReference type="SMART" id="SM00482">
    <property type="entry name" value="POLAc"/>
    <property type="match status" value="1"/>
</dbReference>
<protein>
    <recommendedName>
        <fullName evidence="1">DNA-directed DNA polymerase</fullName>
        <ecNumber evidence="1">2.7.7.7</ecNumber>
    </recommendedName>
</protein>
<dbReference type="EC" id="2.7.7.7" evidence="1"/>
<dbReference type="SUPFAM" id="SSF56672">
    <property type="entry name" value="DNA/RNA polymerases"/>
    <property type="match status" value="1"/>
</dbReference>
<dbReference type="PANTHER" id="PTHR10133">
    <property type="entry name" value="DNA POLYMERASE I"/>
    <property type="match status" value="1"/>
</dbReference>
<name>A0A7W8QKU1_9ACTN</name>
<organism evidence="5 6">
    <name type="scientific">Nocardiopsis composta</name>
    <dbReference type="NCBI Taxonomy" id="157465"/>
    <lineage>
        <taxon>Bacteria</taxon>
        <taxon>Bacillati</taxon>
        <taxon>Actinomycetota</taxon>
        <taxon>Actinomycetes</taxon>
        <taxon>Streptosporangiales</taxon>
        <taxon>Nocardiopsidaceae</taxon>
        <taxon>Nocardiopsis</taxon>
    </lineage>
</organism>
<feature type="domain" description="DNA-directed DNA polymerase family A palm" evidence="4">
    <location>
        <begin position="319"/>
        <end position="516"/>
    </location>
</feature>
<reference evidence="5 6" key="1">
    <citation type="submission" date="2020-08" db="EMBL/GenBank/DDBJ databases">
        <title>Sequencing the genomes of 1000 actinobacteria strains.</title>
        <authorList>
            <person name="Klenk H.-P."/>
        </authorList>
    </citation>
    <scope>NUCLEOTIDE SEQUENCE [LARGE SCALE GENOMIC DNA]</scope>
    <source>
        <strain evidence="5 6">DSM 44551</strain>
    </source>
</reference>
<proteinExistence type="predicted"/>
<evidence type="ECO:0000256" key="2">
    <source>
        <dbReference type="ARBA" id="ARBA00022705"/>
    </source>
</evidence>
<keyword evidence="5" id="KW-0548">Nucleotidyltransferase</keyword>
<evidence type="ECO:0000313" key="6">
    <source>
        <dbReference type="Proteomes" id="UP000572635"/>
    </source>
</evidence>
<evidence type="ECO:0000313" key="5">
    <source>
        <dbReference type="EMBL" id="MBB5432302.1"/>
    </source>
</evidence>
<sequence length="556" mass="58206">MRIAVDPDGEGGGRLAELAPSGLRGAVAEVGDLADAIAEHEAGAAEGVRWVWADTSEAYPPLLGRGVQVGRCHDVGLVEALLLAHDGRLGEPHALGAAWARLHGREVPPDPVRRTGHGGEEEQPALFAAESGTLPPGADRLAALAEVHADQRKRISALPDPGRFALLCAVESAGALAAAEMRRTGIPWSAAAHDRLLTAQLGARPPGGARPAVLAGLVEEVSAALGREVNPDSPAQLIKAFAAAGHDVPSTRSEVLKGVDHPAVRPLLRYKELARLHSAHGWAWLDAWVRSGRFRPDYVVGGVVSGRWATRGGGALQIPKAVRGAIIADPGWRLVSADAGQLEPRILAAISRDAALARAAGADDLYARLAGAFGGDRQRAKIGLLAAMYGQTGGDAAPLLGVLRRAYPRAIGFLDRAAEEGERGGLVRSWLGRTCPPPSPGWRNTVAEGGPGAGGAARSRGRFTRNFTVQATAAEWALVFMAAVRRGLAGMDASDGRPEIVFFQHDELVMHVPARLAEETAALARRAADEAGRVMFGEGPVRFPLDVSVVDCYADA</sequence>
<dbReference type="Gene3D" id="3.30.70.370">
    <property type="match status" value="1"/>
</dbReference>
<keyword evidence="5" id="KW-0808">Transferase</keyword>
<dbReference type="Pfam" id="PF00476">
    <property type="entry name" value="DNA_pol_A"/>
    <property type="match status" value="1"/>
</dbReference>
<dbReference type="NCBIfam" id="NF011538">
    <property type="entry name" value="PRK14975.1-1"/>
    <property type="match status" value="1"/>
</dbReference>
<dbReference type="CDD" id="cd06444">
    <property type="entry name" value="DNA_pol_A"/>
    <property type="match status" value="1"/>
</dbReference>
<keyword evidence="6" id="KW-1185">Reference proteome</keyword>
<evidence type="ECO:0000259" key="4">
    <source>
        <dbReference type="SMART" id="SM00482"/>
    </source>
</evidence>
<dbReference type="PANTHER" id="PTHR10133:SF27">
    <property type="entry name" value="DNA POLYMERASE NU"/>
    <property type="match status" value="1"/>
</dbReference>
<evidence type="ECO:0000256" key="3">
    <source>
        <dbReference type="ARBA" id="ARBA00049244"/>
    </source>
</evidence>
<dbReference type="GO" id="GO:0006302">
    <property type="term" value="P:double-strand break repair"/>
    <property type="evidence" value="ECO:0007669"/>
    <property type="project" value="TreeGrafter"/>
</dbReference>
<dbReference type="GO" id="GO:0006261">
    <property type="term" value="P:DNA-templated DNA replication"/>
    <property type="evidence" value="ECO:0007669"/>
    <property type="project" value="InterPro"/>
</dbReference>
<evidence type="ECO:0000256" key="1">
    <source>
        <dbReference type="ARBA" id="ARBA00012417"/>
    </source>
</evidence>
<accession>A0A7W8QKU1</accession>
<dbReference type="AlphaFoldDB" id="A0A7W8QKU1"/>